<gene>
    <name evidence="2" type="ORF">AJ78_04591</name>
</gene>
<proteinExistence type="predicted"/>
<feature type="compositionally biased region" description="Acidic residues" evidence="1">
    <location>
        <begin position="581"/>
        <end position="600"/>
    </location>
</feature>
<dbReference type="GO" id="GO:0000444">
    <property type="term" value="C:MIS12/MIND type complex"/>
    <property type="evidence" value="ECO:0007669"/>
    <property type="project" value="InterPro"/>
</dbReference>
<dbReference type="VEuPathDB" id="FungiDB:AJ78_04591"/>
<name>A0A1J9PGL8_9EURO</name>
<feature type="compositionally biased region" description="Basic and acidic residues" evidence="1">
    <location>
        <begin position="212"/>
        <end position="223"/>
    </location>
</feature>
<accession>A0A1J9PGL8</accession>
<feature type="compositionally biased region" description="Polar residues" evidence="1">
    <location>
        <begin position="229"/>
        <end position="241"/>
    </location>
</feature>
<protein>
    <recommendedName>
        <fullName evidence="4">Mis12-Mtw1 family protein</fullName>
    </recommendedName>
</protein>
<dbReference type="EMBL" id="LGRN01000174">
    <property type="protein sequence ID" value="OJD15134.1"/>
    <property type="molecule type" value="Genomic_DNA"/>
</dbReference>
<dbReference type="Proteomes" id="UP000182235">
    <property type="component" value="Unassembled WGS sequence"/>
</dbReference>
<feature type="region of interest" description="Disordered" evidence="1">
    <location>
        <begin position="51"/>
        <end position="84"/>
    </location>
</feature>
<feature type="compositionally biased region" description="Basic residues" evidence="1">
    <location>
        <begin position="567"/>
        <end position="576"/>
    </location>
</feature>
<keyword evidence="3" id="KW-1185">Reference proteome</keyword>
<dbReference type="InterPro" id="IPR013218">
    <property type="entry name" value="Dsn1/Mis13"/>
</dbReference>
<feature type="compositionally biased region" description="Polar residues" evidence="1">
    <location>
        <begin position="430"/>
        <end position="439"/>
    </location>
</feature>
<feature type="region of interest" description="Disordered" evidence="1">
    <location>
        <begin position="411"/>
        <end position="440"/>
    </location>
</feature>
<feature type="compositionally biased region" description="Basic and acidic residues" evidence="1">
    <location>
        <begin position="24"/>
        <end position="34"/>
    </location>
</feature>
<dbReference type="PANTHER" id="PTHR14778:SF2">
    <property type="entry name" value="KINETOCHORE-ASSOCIATED PROTEIN DSN1 HOMOLOG"/>
    <property type="match status" value="1"/>
</dbReference>
<feature type="region of interest" description="Disordered" evidence="1">
    <location>
        <begin position="566"/>
        <end position="603"/>
    </location>
</feature>
<evidence type="ECO:0000313" key="3">
    <source>
        <dbReference type="Proteomes" id="UP000182235"/>
    </source>
</evidence>
<reference evidence="2 3" key="1">
    <citation type="submission" date="2015-07" db="EMBL/GenBank/DDBJ databases">
        <title>Emmonsia species relationships and genome sequence.</title>
        <authorList>
            <consortium name="The Broad Institute Genomics Platform"/>
            <person name="Cuomo C.A."/>
            <person name="Munoz J.F."/>
            <person name="Imamovic A."/>
            <person name="Priest M.E."/>
            <person name="Young S."/>
            <person name="Clay O.K."/>
            <person name="McEwen J.G."/>
        </authorList>
    </citation>
    <scope>NUCLEOTIDE SEQUENCE [LARGE SCALE GENOMIC DNA]</scope>
    <source>
        <strain evidence="2 3">UAMH 9510</strain>
    </source>
</reference>
<evidence type="ECO:0008006" key="4">
    <source>
        <dbReference type="Google" id="ProtNLM"/>
    </source>
</evidence>
<feature type="region of interest" description="Disordered" evidence="1">
    <location>
        <begin position="24"/>
        <end position="43"/>
    </location>
</feature>
<dbReference type="GO" id="GO:0051301">
    <property type="term" value="P:cell division"/>
    <property type="evidence" value="ECO:0007669"/>
    <property type="project" value="InterPro"/>
</dbReference>
<dbReference type="GO" id="GO:0007059">
    <property type="term" value="P:chromosome segregation"/>
    <property type="evidence" value="ECO:0007669"/>
    <property type="project" value="InterPro"/>
</dbReference>
<dbReference type="Pfam" id="PF08202">
    <property type="entry name" value="MIS13"/>
    <property type="match status" value="1"/>
</dbReference>
<dbReference type="PANTHER" id="PTHR14778">
    <property type="entry name" value="KINETOCHORE-ASSOCIATED PROTEIN DSN1 HOMOLOG"/>
    <property type="match status" value="1"/>
</dbReference>
<dbReference type="AlphaFoldDB" id="A0A1J9PGL8"/>
<dbReference type="STRING" id="1447872.A0A1J9PGL8"/>
<feature type="compositionally biased region" description="Pro residues" evidence="1">
    <location>
        <begin position="417"/>
        <end position="427"/>
    </location>
</feature>
<comment type="caution">
    <text evidence="2">The sequence shown here is derived from an EMBL/GenBank/DDBJ whole genome shotgun (WGS) entry which is preliminary data.</text>
</comment>
<feature type="region of interest" description="Disordered" evidence="1">
    <location>
        <begin position="101"/>
        <end position="276"/>
    </location>
</feature>
<organism evidence="2 3">
    <name type="scientific">Emergomyces pasteurianus Ep9510</name>
    <dbReference type="NCBI Taxonomy" id="1447872"/>
    <lineage>
        <taxon>Eukaryota</taxon>
        <taxon>Fungi</taxon>
        <taxon>Dikarya</taxon>
        <taxon>Ascomycota</taxon>
        <taxon>Pezizomycotina</taxon>
        <taxon>Eurotiomycetes</taxon>
        <taxon>Eurotiomycetidae</taxon>
        <taxon>Onygenales</taxon>
        <taxon>Ajellomycetaceae</taxon>
        <taxon>Emergomyces</taxon>
    </lineage>
</organism>
<dbReference type="OrthoDB" id="3364649at2759"/>
<feature type="compositionally biased region" description="Basic residues" evidence="1">
    <location>
        <begin position="265"/>
        <end position="276"/>
    </location>
</feature>
<evidence type="ECO:0000256" key="1">
    <source>
        <dbReference type="SAM" id="MobiDB-lite"/>
    </source>
</evidence>
<sequence>MTTTFATTAATISTRSTTHHIIDFGDSRPSEYKHGTTRGRAPLTTIDPAMSQARGRLPNGTGTKRSVKGGDGYAEGGANGWGGKRKAAEYDEDVEGFQFTRATAPKKSKPATIDDKLVPKPATDEDTQYQQPARRQKGRGRPPKTADAPPRTVTFETPNGNLPTRPLRRTSKRLAEEEPSTAVIEKSSKPRLKSNDDDPAPISVSKKRGASKSKDSQKEPQREEEVEGQATTPLADSNTQKIALPFADTPVIRKNKEMRMEKNQKGQRRSSLGRRGRRASFLIESGVSNALPHDQVDTAHFYKHIECEGLSEPKRMRQLLTWCATRSLGEKPSGSRSGDESARLAARVIQEELLEDFANRPELSDWFGRQEITPPAVVIKKPNPRNIQNAQKIKELEEQIQKLQLERQSLTSLLRPPSMPRIRPPSPTSAQTSETQEPSTLIPELEAINPALLDPSQLAILASLSPSNSTSTSTSTNKSTSTPPTDTSRTSISNISSRLSRLTTSLIPILDSFASGIHDIELFRRAADDVAKQVLAICARRLEERDQLQPRLGGVEELGRRTNGRTMRMRRRKVKRKVGETGEDEEGEAEEGEDADGDGEDSLRIEKEDLALVLGALSRLESR</sequence>
<feature type="compositionally biased region" description="Gly residues" evidence="1">
    <location>
        <begin position="69"/>
        <end position="82"/>
    </location>
</feature>
<feature type="region of interest" description="Disordered" evidence="1">
    <location>
        <begin position="465"/>
        <end position="493"/>
    </location>
</feature>
<feature type="compositionally biased region" description="Basic and acidic residues" evidence="1">
    <location>
        <begin position="254"/>
        <end position="264"/>
    </location>
</feature>
<evidence type="ECO:0000313" key="2">
    <source>
        <dbReference type="EMBL" id="OJD15134.1"/>
    </source>
</evidence>